<dbReference type="AlphaFoldDB" id="A0A835Z1B7"/>
<feature type="region of interest" description="Disordered" evidence="1">
    <location>
        <begin position="72"/>
        <end position="99"/>
    </location>
</feature>
<dbReference type="Gene3D" id="3.40.525.10">
    <property type="entry name" value="CRAL-TRIO lipid binding domain"/>
    <property type="match status" value="1"/>
</dbReference>
<feature type="compositionally biased region" description="Basic and acidic residues" evidence="1">
    <location>
        <begin position="251"/>
        <end position="262"/>
    </location>
</feature>
<dbReference type="SUPFAM" id="SSF52087">
    <property type="entry name" value="CRAL/TRIO domain"/>
    <property type="match status" value="1"/>
</dbReference>
<dbReference type="PANTHER" id="PTHR46590">
    <property type="entry name" value="PHOSPHATIDYLINOSITOL TRANSFER PROTEIN CSR1-RELATED"/>
    <property type="match status" value="1"/>
</dbReference>
<evidence type="ECO:0000256" key="1">
    <source>
        <dbReference type="SAM" id="MobiDB-lite"/>
    </source>
</evidence>
<dbReference type="InterPro" id="IPR036865">
    <property type="entry name" value="CRAL-TRIO_dom_sf"/>
</dbReference>
<feature type="compositionally biased region" description="Low complexity" evidence="1">
    <location>
        <begin position="224"/>
        <end position="237"/>
    </location>
</feature>
<dbReference type="OrthoDB" id="75724at2759"/>
<reference evidence="3" key="1">
    <citation type="submission" date="2021-02" db="EMBL/GenBank/DDBJ databases">
        <title>First Annotated Genome of the Yellow-green Alga Tribonema minus.</title>
        <authorList>
            <person name="Mahan K.M."/>
        </authorList>
    </citation>
    <scope>NUCLEOTIDE SEQUENCE</scope>
    <source>
        <strain evidence="3">UTEX B ZZ1240</strain>
    </source>
</reference>
<dbReference type="InterPro" id="IPR036273">
    <property type="entry name" value="CRAL/TRIO_N_dom_sf"/>
</dbReference>
<dbReference type="Pfam" id="PF00650">
    <property type="entry name" value="CRAL_TRIO"/>
    <property type="match status" value="1"/>
</dbReference>
<dbReference type="PROSITE" id="PS50191">
    <property type="entry name" value="CRAL_TRIO"/>
    <property type="match status" value="1"/>
</dbReference>
<dbReference type="EMBL" id="JAFCMP010000223">
    <property type="protein sequence ID" value="KAG5183230.1"/>
    <property type="molecule type" value="Genomic_DNA"/>
</dbReference>
<sequence length="507" mass="55614">MSFNRARRVLEQKVRVDFVDIIDASSLMHEIQAQRIVTAKKFDFRPEANGRPRRKRKRDRVKAFVQRLVPALPMKRSLPDGEPGAGAEAGAPSKESATTKLGAVAQQVAYGGSASDPLIGDWSDADDFTDLSDEGYTSDDEYPGGLRVPAADPPPAAAHAWGTYLSGVARGEREALEDEAAAAFEEAHLTMEEAEGIIIPTYVRPPQPQVRQQQRTTEPLAETARNGAAAPSARPAAELQVQAADEVQEAEPARKEASRERPPLVLAEGSMAGGEAVTAEELAGVAAIRASIRGLHGPAAGAVAGVAGGEGEGITPMSPWLTEGRLSDFEILRFFRFNHGRLEATWAQLQTSAAWRHAYKVDAILGESEEWESFAEAKRELFWMGNDSEGLPTLCLRGVHHHPGVLDPSKFMRYLVYLVEKGRREWGVGSHYQANMVVDRVDSGLHNQDPELLKVMLPIFRDNYPEIIHRAYIAPSNWVFMLIWAVARVLVDARQRARVQSAAVFMC</sequence>
<dbReference type="InterPro" id="IPR052432">
    <property type="entry name" value="PITP/CRAL-TRIO"/>
</dbReference>
<dbReference type="SUPFAM" id="SSF46938">
    <property type="entry name" value="CRAL/TRIO N-terminal domain"/>
    <property type="match status" value="1"/>
</dbReference>
<dbReference type="Proteomes" id="UP000664859">
    <property type="component" value="Unassembled WGS sequence"/>
</dbReference>
<name>A0A835Z1B7_9STRA</name>
<evidence type="ECO:0000313" key="4">
    <source>
        <dbReference type="Proteomes" id="UP000664859"/>
    </source>
</evidence>
<feature type="domain" description="CRAL-TRIO" evidence="2">
    <location>
        <begin position="371"/>
        <end position="507"/>
    </location>
</feature>
<dbReference type="CDD" id="cd00170">
    <property type="entry name" value="SEC14"/>
    <property type="match status" value="1"/>
</dbReference>
<organism evidence="3 4">
    <name type="scientific">Tribonema minus</name>
    <dbReference type="NCBI Taxonomy" id="303371"/>
    <lineage>
        <taxon>Eukaryota</taxon>
        <taxon>Sar</taxon>
        <taxon>Stramenopiles</taxon>
        <taxon>Ochrophyta</taxon>
        <taxon>PX clade</taxon>
        <taxon>Xanthophyceae</taxon>
        <taxon>Tribonematales</taxon>
        <taxon>Tribonemataceae</taxon>
        <taxon>Tribonema</taxon>
    </lineage>
</organism>
<proteinExistence type="predicted"/>
<dbReference type="InterPro" id="IPR001251">
    <property type="entry name" value="CRAL-TRIO_dom"/>
</dbReference>
<feature type="region of interest" description="Disordered" evidence="1">
    <location>
        <begin position="205"/>
        <end position="263"/>
    </location>
</feature>
<keyword evidence="4" id="KW-1185">Reference proteome</keyword>
<comment type="caution">
    <text evidence="3">The sequence shown here is derived from an EMBL/GenBank/DDBJ whole genome shotgun (WGS) entry which is preliminary data.</text>
</comment>
<protein>
    <recommendedName>
        <fullName evidence="2">CRAL-TRIO domain-containing protein</fullName>
    </recommendedName>
</protein>
<evidence type="ECO:0000313" key="3">
    <source>
        <dbReference type="EMBL" id="KAG5183230.1"/>
    </source>
</evidence>
<feature type="compositionally biased region" description="Low complexity" evidence="1">
    <location>
        <begin position="81"/>
        <end position="92"/>
    </location>
</feature>
<gene>
    <name evidence="3" type="ORF">JKP88DRAFT_346597</name>
</gene>
<dbReference type="PANTHER" id="PTHR46590:SF4">
    <property type="entry name" value="CRAL-TRIO DOMAIN-CONTAINING PROTEIN"/>
    <property type="match status" value="1"/>
</dbReference>
<evidence type="ECO:0000259" key="2">
    <source>
        <dbReference type="PROSITE" id="PS50191"/>
    </source>
</evidence>
<accession>A0A835Z1B7</accession>